<feature type="compositionally biased region" description="Low complexity" evidence="1">
    <location>
        <begin position="42"/>
        <end position="59"/>
    </location>
</feature>
<feature type="compositionally biased region" description="Low complexity" evidence="1">
    <location>
        <begin position="478"/>
        <end position="509"/>
    </location>
</feature>
<dbReference type="Proteomes" id="UP000245884">
    <property type="component" value="Unassembled WGS sequence"/>
</dbReference>
<accession>A0A316UUT8</accession>
<reference evidence="2 3" key="1">
    <citation type="journal article" date="2018" name="Mol. Biol. Evol.">
        <title>Broad Genomic Sampling Reveals a Smut Pathogenic Ancestry of the Fungal Clade Ustilaginomycotina.</title>
        <authorList>
            <person name="Kijpornyongpan T."/>
            <person name="Mondo S.J."/>
            <person name="Barry K."/>
            <person name="Sandor L."/>
            <person name="Lee J."/>
            <person name="Lipzen A."/>
            <person name="Pangilinan J."/>
            <person name="LaButti K."/>
            <person name="Hainaut M."/>
            <person name="Henrissat B."/>
            <person name="Grigoriev I.V."/>
            <person name="Spatafora J.W."/>
            <person name="Aime M.C."/>
        </authorList>
    </citation>
    <scope>NUCLEOTIDE SEQUENCE [LARGE SCALE GENOMIC DNA]</scope>
    <source>
        <strain evidence="2 3">MCA 5214</strain>
    </source>
</reference>
<evidence type="ECO:0000313" key="2">
    <source>
        <dbReference type="EMBL" id="PWN28548.1"/>
    </source>
</evidence>
<gene>
    <name evidence="2" type="ORF">BDZ90DRAFT_259583</name>
</gene>
<feature type="compositionally biased region" description="Acidic residues" evidence="1">
    <location>
        <begin position="93"/>
        <end position="109"/>
    </location>
</feature>
<feature type="compositionally biased region" description="Polar residues" evidence="1">
    <location>
        <begin position="298"/>
        <end position="314"/>
    </location>
</feature>
<feature type="region of interest" description="Disordered" evidence="1">
    <location>
        <begin position="42"/>
        <end position="195"/>
    </location>
</feature>
<protein>
    <submittedName>
        <fullName evidence="2">Uncharacterized protein</fullName>
    </submittedName>
</protein>
<sequence length="602" mass="63663">MSQVMAAQRLYDSEAVRNDPDRHEAVSELYRQLSRFRLGEDSYLSSSSASSSSSRSSPSVVRQPLPRSQRLAGLAPALCPLSPRTPVSSFSDTESELDDRGEEDEEDSEGCIPRPEALAAPRLSTFRRVSHGLTPWPGAMPRDSDASSAPDSDAEDDHDDDDDADTYHGSRKSSYASSGAATTVGSSLSPSRRPSYKAGFAATVAAAAAAVAKRPSLVVPRRQSSHHIQHHTLKRRRESQVSAMQDGTFLLLSPPKYGRPRERCQSISPSTRSPIRSFVGTSSPLASSRRPSTAAPLLTTSSDVAPGPSMSTAARSHRPSLGERRPSAPDAPDVFVSTPSTPARPPRRHPYASAPAQQQLKLASPLSNRHLEDDELATAALPASPSPPSGWRLEPIKLCAPQDSHFYAHQQRSQGGRGDEMSPLLMRRASEVAVHPGAAAHNLANLAPCEGKATSTRPVPKAIAPLVIATDVDPNTSLLSSTTSSSRLSPSASPASATTAHSSPATPSAWGTPPCLSPLPSPFPLDGAAYGSAHNGGAATTPSSPSQHRTAALSPRSAPSTKGRQRHVYSTPSEFPPSQGRANQSEAVLLSYEGESWLLCSP</sequence>
<feature type="region of interest" description="Disordered" evidence="1">
    <location>
        <begin position="527"/>
        <end position="584"/>
    </location>
</feature>
<feature type="region of interest" description="Disordered" evidence="1">
    <location>
        <begin position="213"/>
        <end position="358"/>
    </location>
</feature>
<evidence type="ECO:0000256" key="1">
    <source>
        <dbReference type="SAM" id="MobiDB-lite"/>
    </source>
</evidence>
<feature type="region of interest" description="Disordered" evidence="1">
    <location>
        <begin position="478"/>
        <end position="513"/>
    </location>
</feature>
<feature type="compositionally biased region" description="Basic and acidic residues" evidence="1">
    <location>
        <begin position="11"/>
        <end position="23"/>
    </location>
</feature>
<dbReference type="GeneID" id="37029997"/>
<feature type="compositionally biased region" description="Polar residues" evidence="1">
    <location>
        <begin position="279"/>
        <end position="291"/>
    </location>
</feature>
<evidence type="ECO:0000313" key="3">
    <source>
        <dbReference type="Proteomes" id="UP000245884"/>
    </source>
</evidence>
<name>A0A316UUT8_9BASI</name>
<feature type="region of interest" description="Disordered" evidence="1">
    <location>
        <begin position="1"/>
        <end position="23"/>
    </location>
</feature>
<feature type="compositionally biased region" description="Acidic residues" evidence="1">
    <location>
        <begin position="152"/>
        <end position="164"/>
    </location>
</feature>
<organism evidence="2 3">
    <name type="scientific">Jaminaea rosea</name>
    <dbReference type="NCBI Taxonomy" id="1569628"/>
    <lineage>
        <taxon>Eukaryota</taxon>
        <taxon>Fungi</taxon>
        <taxon>Dikarya</taxon>
        <taxon>Basidiomycota</taxon>
        <taxon>Ustilaginomycotina</taxon>
        <taxon>Exobasidiomycetes</taxon>
        <taxon>Microstromatales</taxon>
        <taxon>Microstromatales incertae sedis</taxon>
        <taxon>Jaminaea</taxon>
    </lineage>
</organism>
<dbReference type="EMBL" id="KZ819665">
    <property type="protein sequence ID" value="PWN28548.1"/>
    <property type="molecule type" value="Genomic_DNA"/>
</dbReference>
<dbReference type="AlphaFoldDB" id="A0A316UUT8"/>
<feature type="compositionally biased region" description="Polar residues" evidence="1">
    <location>
        <begin position="538"/>
        <end position="549"/>
    </location>
</feature>
<keyword evidence="3" id="KW-1185">Reference proteome</keyword>
<dbReference type="RefSeq" id="XP_025363160.1">
    <property type="nucleotide sequence ID" value="XM_025508174.1"/>
</dbReference>
<feature type="compositionally biased region" description="Low complexity" evidence="1">
    <location>
        <begin position="266"/>
        <end position="277"/>
    </location>
</feature>
<feature type="compositionally biased region" description="Low complexity" evidence="1">
    <location>
        <begin position="173"/>
        <end position="189"/>
    </location>
</feature>
<proteinExistence type="predicted"/>
<feature type="compositionally biased region" description="Polar residues" evidence="1">
    <location>
        <begin position="557"/>
        <end position="573"/>
    </location>
</feature>
<feature type="compositionally biased region" description="Basic residues" evidence="1">
    <location>
        <begin position="223"/>
        <end position="237"/>
    </location>
</feature>